<evidence type="ECO:0000313" key="3">
    <source>
        <dbReference type="Proteomes" id="UP000078532"/>
    </source>
</evidence>
<dbReference type="EMBL" id="LYVF01000062">
    <property type="protein sequence ID" value="OAT85533.1"/>
    <property type="molecule type" value="Genomic_DNA"/>
</dbReference>
<dbReference type="InterPro" id="IPR000551">
    <property type="entry name" value="MerR-type_HTH_dom"/>
</dbReference>
<dbReference type="Pfam" id="PF00376">
    <property type="entry name" value="MerR"/>
    <property type="match status" value="1"/>
</dbReference>
<organism evidence="2 3">
    <name type="scientific">Desulfotomaculum copahuensis</name>
    <dbReference type="NCBI Taxonomy" id="1838280"/>
    <lineage>
        <taxon>Bacteria</taxon>
        <taxon>Bacillati</taxon>
        <taxon>Bacillota</taxon>
        <taxon>Clostridia</taxon>
        <taxon>Eubacteriales</taxon>
        <taxon>Desulfotomaculaceae</taxon>
        <taxon>Desulfotomaculum</taxon>
    </lineage>
</organism>
<dbReference type="AlphaFoldDB" id="A0A1B7LH68"/>
<gene>
    <name evidence="2" type="ORF">A6M21_06390</name>
</gene>
<dbReference type="PROSITE" id="PS50937">
    <property type="entry name" value="HTH_MERR_2"/>
    <property type="match status" value="1"/>
</dbReference>
<comment type="caution">
    <text evidence="2">The sequence shown here is derived from an EMBL/GenBank/DDBJ whole genome shotgun (WGS) entry which is preliminary data.</text>
</comment>
<accession>A0A1B7LH68</accession>
<dbReference type="SUPFAM" id="SSF46955">
    <property type="entry name" value="Putative DNA-binding domain"/>
    <property type="match status" value="1"/>
</dbReference>
<dbReference type="STRING" id="1838280.A6M21_06390"/>
<keyword evidence="3" id="KW-1185">Reference proteome</keyword>
<dbReference type="GO" id="GO:0006355">
    <property type="term" value="P:regulation of DNA-templated transcription"/>
    <property type="evidence" value="ECO:0007669"/>
    <property type="project" value="InterPro"/>
</dbReference>
<reference evidence="2 3" key="1">
    <citation type="submission" date="2016-04" db="EMBL/GenBank/DDBJ databases">
        <authorList>
            <person name="Evans L.H."/>
            <person name="Alamgir A."/>
            <person name="Owens N."/>
            <person name="Weber N.D."/>
            <person name="Virtaneva K."/>
            <person name="Barbian K."/>
            <person name="Babar A."/>
            <person name="Rosenke K."/>
        </authorList>
    </citation>
    <scope>NUCLEOTIDE SEQUENCE [LARGE SCALE GENOMIC DNA]</scope>
    <source>
        <strain evidence="2 3">LMa1</strain>
    </source>
</reference>
<dbReference type="OrthoDB" id="9806513at2"/>
<dbReference type="CDD" id="cd04762">
    <property type="entry name" value="HTH_MerR-trunc"/>
    <property type="match status" value="1"/>
</dbReference>
<name>A0A1B7LH68_9FIRM</name>
<dbReference type="InterPro" id="IPR009061">
    <property type="entry name" value="DNA-bd_dom_put_sf"/>
</dbReference>
<proteinExistence type="predicted"/>
<dbReference type="Proteomes" id="UP000078532">
    <property type="component" value="Unassembled WGS sequence"/>
</dbReference>
<feature type="domain" description="HTH merR-type" evidence="1">
    <location>
        <begin position="1"/>
        <end position="45"/>
    </location>
</feature>
<dbReference type="Gene3D" id="1.10.1660.10">
    <property type="match status" value="1"/>
</dbReference>
<evidence type="ECO:0000259" key="1">
    <source>
        <dbReference type="PROSITE" id="PS50937"/>
    </source>
</evidence>
<evidence type="ECO:0000313" key="2">
    <source>
        <dbReference type="EMBL" id="OAT85533.1"/>
    </source>
</evidence>
<protein>
    <recommendedName>
        <fullName evidence="1">HTH merR-type domain-containing protein</fullName>
    </recommendedName>
</protein>
<dbReference type="GO" id="GO:0003677">
    <property type="term" value="F:DNA binding"/>
    <property type="evidence" value="ECO:0007669"/>
    <property type="project" value="InterPro"/>
</dbReference>
<sequence length="80" mass="9371">MRKACEILGVVPMTLRRWEKAGKIQCIRTPSGQRRYPRSEILRLLGENQPRGNRVVIYVMKNAKVWTAYSKWPAKAKSIW</sequence>